<evidence type="ECO:0000256" key="1">
    <source>
        <dbReference type="SAM" id="MobiDB-lite"/>
    </source>
</evidence>
<protein>
    <submittedName>
        <fullName evidence="2">Uncharacterized protein</fullName>
    </submittedName>
</protein>
<evidence type="ECO:0000313" key="2">
    <source>
        <dbReference type="EMBL" id="QHT92175.1"/>
    </source>
</evidence>
<reference evidence="2" key="1">
    <citation type="journal article" date="2020" name="Nature">
        <title>Giant virus diversity and host interactions through global metagenomics.</title>
        <authorList>
            <person name="Schulz F."/>
            <person name="Roux S."/>
            <person name="Paez-Espino D."/>
            <person name="Jungbluth S."/>
            <person name="Walsh D.A."/>
            <person name="Denef V.J."/>
            <person name="McMahon K.D."/>
            <person name="Konstantinidis K.T."/>
            <person name="Eloe-Fadrosh E.A."/>
            <person name="Kyrpides N.C."/>
            <person name="Woyke T."/>
        </authorList>
    </citation>
    <scope>NUCLEOTIDE SEQUENCE</scope>
    <source>
        <strain evidence="2">GVMAG-M-3300023184-88</strain>
    </source>
</reference>
<accession>A0A6C0II65</accession>
<dbReference type="EMBL" id="MN740182">
    <property type="protein sequence ID" value="QHT92175.1"/>
    <property type="molecule type" value="Genomic_DNA"/>
</dbReference>
<dbReference type="AlphaFoldDB" id="A0A6C0II65"/>
<organism evidence="2">
    <name type="scientific">viral metagenome</name>
    <dbReference type="NCBI Taxonomy" id="1070528"/>
    <lineage>
        <taxon>unclassified sequences</taxon>
        <taxon>metagenomes</taxon>
        <taxon>organismal metagenomes</taxon>
    </lineage>
</organism>
<proteinExistence type="predicted"/>
<sequence>MILKVTLFGLILLLIAVISASYYANKEGFDNLPVPTSVTAPIATPVTAPIATSVTAPIATPVTAPIATPVTAPIATPVTAPVKAAVLPIAQVPQVPKGQQGQVAPRDTSPLASLMPHNMTYTPTITPQSSVTPQRTDVQAQVEISDTGYNAMSLQQKSNLLKTIQQMVKNEVLATRSTQPIDSDDDCSSASASEAQGNEYNHKTKKDMSQYIKKDSIPCAGCTLDY</sequence>
<feature type="region of interest" description="Disordered" evidence="1">
    <location>
        <begin position="176"/>
        <end position="208"/>
    </location>
</feature>
<name>A0A6C0II65_9ZZZZ</name>